<keyword evidence="2" id="KW-0560">Oxidoreductase</keyword>
<dbReference type="PANTHER" id="PTHR24322:SF748">
    <property type="entry name" value="FI23927P1-RELATED"/>
    <property type="match status" value="1"/>
</dbReference>
<keyword evidence="7" id="KW-1185">Reference proteome</keyword>
<evidence type="ECO:0000256" key="2">
    <source>
        <dbReference type="ARBA" id="ARBA00023002"/>
    </source>
</evidence>
<dbReference type="PRINTS" id="PR00080">
    <property type="entry name" value="SDRFAMILY"/>
</dbReference>
<dbReference type="GO" id="GO:0005811">
    <property type="term" value="C:lipid droplet"/>
    <property type="evidence" value="ECO:0007669"/>
    <property type="project" value="TreeGrafter"/>
</dbReference>
<sequence>MTSQVMNGNGKAFHDSDVGKPPEPNFAMTTLQTVLDFILFISVSIGYILQDLYYMALGYPEKDLKNDIALVTGGGSGIGRLLATRLSKMGTKVVIWDINQQGINETVDIVQSTGGYCKGYVVDISKKEDVYKAADQVRRDVGDVTLLINNAGVVSGRLLLDTPDHLIERSFNVNVMAHFWTTKAFLPQMIENDCGHIVTIASLAGHVGISKLVDYCASKFAAVGFDEALRLELDVLGHQGVQTTCICPYFIGATGMFDDVNARWVPILKAEDVADRIIKAIKTNEKVAVIPGYIKILLSLKWVFPWGCNSQFLRRLVPDAAPHQVAPVKCAPTPTNDSTNYKINPNTDISNGIGKSAAMLVKRTPSVGERVL</sequence>
<dbReference type="InterPro" id="IPR036291">
    <property type="entry name" value="NAD(P)-bd_dom_sf"/>
</dbReference>
<dbReference type="PRINTS" id="PR00081">
    <property type="entry name" value="GDHRDH"/>
</dbReference>
<comment type="similarity">
    <text evidence="1 4">Belongs to the short-chain dehydrogenases/reductases (SDR) family.</text>
</comment>
<evidence type="ECO:0000313" key="6">
    <source>
        <dbReference type="EMBL" id="CAD7079224.1"/>
    </source>
</evidence>
<dbReference type="InterPro" id="IPR002347">
    <property type="entry name" value="SDR_fam"/>
</dbReference>
<keyword evidence="5" id="KW-0812">Transmembrane</keyword>
<dbReference type="Gene3D" id="3.40.50.720">
    <property type="entry name" value="NAD(P)-binding Rossmann-like Domain"/>
    <property type="match status" value="1"/>
</dbReference>
<dbReference type="AlphaFoldDB" id="A0A7R8UEH6"/>
<evidence type="ECO:0000256" key="1">
    <source>
        <dbReference type="ARBA" id="ARBA00006484"/>
    </source>
</evidence>
<evidence type="ECO:0000256" key="5">
    <source>
        <dbReference type="SAM" id="Phobius"/>
    </source>
</evidence>
<keyword evidence="5" id="KW-1133">Transmembrane helix</keyword>
<gene>
    <name evidence="6" type="ORF">HERILL_LOCUS2451</name>
</gene>
<dbReference type="PANTHER" id="PTHR24322">
    <property type="entry name" value="PKSB"/>
    <property type="match status" value="1"/>
</dbReference>
<dbReference type="Pfam" id="PF00106">
    <property type="entry name" value="adh_short"/>
    <property type="match status" value="1"/>
</dbReference>
<accession>A0A7R8UEH6</accession>
<dbReference type="InParanoid" id="A0A7R8UEH6"/>
<keyword evidence="3" id="KW-0520">NAD</keyword>
<feature type="transmembrane region" description="Helical" evidence="5">
    <location>
        <begin position="26"/>
        <end position="49"/>
    </location>
</feature>
<evidence type="ECO:0000256" key="4">
    <source>
        <dbReference type="RuleBase" id="RU000363"/>
    </source>
</evidence>
<dbReference type="FunFam" id="3.40.50.720:FF:000202">
    <property type="entry name" value="Short-chain dehydrogenase/reductase family 16C member 6"/>
    <property type="match status" value="1"/>
</dbReference>
<name>A0A7R8UEH6_HERIL</name>
<dbReference type="CDD" id="cd05339">
    <property type="entry name" value="17beta-HSDXI-like_SDR_c"/>
    <property type="match status" value="1"/>
</dbReference>
<evidence type="ECO:0000313" key="7">
    <source>
        <dbReference type="Proteomes" id="UP000594454"/>
    </source>
</evidence>
<keyword evidence="5" id="KW-0472">Membrane</keyword>
<organism evidence="6 7">
    <name type="scientific">Hermetia illucens</name>
    <name type="common">Black soldier fly</name>
    <dbReference type="NCBI Taxonomy" id="343691"/>
    <lineage>
        <taxon>Eukaryota</taxon>
        <taxon>Metazoa</taxon>
        <taxon>Ecdysozoa</taxon>
        <taxon>Arthropoda</taxon>
        <taxon>Hexapoda</taxon>
        <taxon>Insecta</taxon>
        <taxon>Pterygota</taxon>
        <taxon>Neoptera</taxon>
        <taxon>Endopterygota</taxon>
        <taxon>Diptera</taxon>
        <taxon>Brachycera</taxon>
        <taxon>Stratiomyomorpha</taxon>
        <taxon>Stratiomyidae</taxon>
        <taxon>Hermetiinae</taxon>
        <taxon>Hermetia</taxon>
    </lineage>
</organism>
<protein>
    <submittedName>
        <fullName evidence="6">Uncharacterized protein</fullName>
    </submittedName>
</protein>
<proteinExistence type="inferred from homology"/>
<dbReference type="OrthoDB" id="10253736at2759"/>
<evidence type="ECO:0000256" key="3">
    <source>
        <dbReference type="ARBA" id="ARBA00023027"/>
    </source>
</evidence>
<dbReference type="EMBL" id="LR899009">
    <property type="protein sequence ID" value="CAD7079224.1"/>
    <property type="molecule type" value="Genomic_DNA"/>
</dbReference>
<dbReference type="SUPFAM" id="SSF51735">
    <property type="entry name" value="NAD(P)-binding Rossmann-fold domains"/>
    <property type="match status" value="1"/>
</dbReference>
<dbReference type="GO" id="GO:0016616">
    <property type="term" value="F:oxidoreductase activity, acting on the CH-OH group of donors, NAD or NADP as acceptor"/>
    <property type="evidence" value="ECO:0007669"/>
    <property type="project" value="TreeGrafter"/>
</dbReference>
<reference evidence="6 7" key="1">
    <citation type="submission" date="2020-11" db="EMBL/GenBank/DDBJ databases">
        <authorList>
            <person name="Wallbank WR R."/>
            <person name="Pardo Diaz C."/>
            <person name="Kozak K."/>
            <person name="Martin S."/>
            <person name="Jiggins C."/>
            <person name="Moest M."/>
            <person name="Warren A I."/>
            <person name="Generalovic N T."/>
            <person name="Byers J.R.P. K."/>
            <person name="Montejo-Kovacevich G."/>
            <person name="Yen C E."/>
        </authorList>
    </citation>
    <scope>NUCLEOTIDE SEQUENCE [LARGE SCALE GENOMIC DNA]</scope>
</reference>
<dbReference type="Proteomes" id="UP000594454">
    <property type="component" value="Chromosome 1"/>
</dbReference>
<dbReference type="FunCoup" id="A0A7R8UEH6">
    <property type="interactions" value="155"/>
</dbReference>